<protein>
    <recommendedName>
        <fullName evidence="4">Potassium channel domain-containing protein</fullName>
    </recommendedName>
</protein>
<reference evidence="2 3" key="1">
    <citation type="submission" date="2020-08" db="EMBL/GenBank/DDBJ databases">
        <title>Genomic Encyclopedia of Type Strains, Phase III (KMG-III): the genomes of soil and plant-associated and newly described type strains.</title>
        <authorList>
            <person name="Whitman W."/>
        </authorList>
    </citation>
    <scope>NUCLEOTIDE SEQUENCE [LARGE SCALE GENOMIC DNA]</scope>
    <source>
        <strain evidence="2 3">CECT 5995</strain>
    </source>
</reference>
<feature type="transmembrane region" description="Helical" evidence="1">
    <location>
        <begin position="39"/>
        <end position="60"/>
    </location>
</feature>
<comment type="caution">
    <text evidence="2">The sequence shown here is derived from an EMBL/GenBank/DDBJ whole genome shotgun (WGS) entry which is preliminary data.</text>
</comment>
<dbReference type="Gene3D" id="1.10.287.70">
    <property type="match status" value="1"/>
</dbReference>
<dbReference type="SUPFAM" id="SSF81324">
    <property type="entry name" value="Voltage-gated potassium channels"/>
    <property type="match status" value="1"/>
</dbReference>
<dbReference type="AlphaFoldDB" id="A0A7W5BXD1"/>
<keyword evidence="1" id="KW-0812">Transmembrane</keyword>
<proteinExistence type="predicted"/>
<evidence type="ECO:0000313" key="2">
    <source>
        <dbReference type="EMBL" id="MBB3140922.1"/>
    </source>
</evidence>
<evidence type="ECO:0008006" key="4">
    <source>
        <dbReference type="Google" id="ProtNLM"/>
    </source>
</evidence>
<name>A0A7W5BXD1_9GAMM</name>
<dbReference type="RefSeq" id="WP_183387305.1">
    <property type="nucleotide sequence ID" value="NZ_JACHXM010000006.1"/>
</dbReference>
<keyword evidence="3" id="KW-1185">Reference proteome</keyword>
<evidence type="ECO:0000256" key="1">
    <source>
        <dbReference type="SAM" id="Phobius"/>
    </source>
</evidence>
<dbReference type="Proteomes" id="UP000525987">
    <property type="component" value="Unassembled WGS sequence"/>
</dbReference>
<keyword evidence="1" id="KW-1133">Transmembrane helix</keyword>
<sequence length="139" mass="15196">MKQPGQDIDKRALRFRLFGDLWDLARAASPTHLHLRNRLLTVILLSVVIDLAASGTILVVEGAAPGSNIAGFWDAFYWTTSQLLTISSTMANPVTTAGQALCLLLDLYAITVVSTLAGMFSAFFYRRGEERDPVRGGRP</sequence>
<dbReference type="EMBL" id="JACHXM010000006">
    <property type="protein sequence ID" value="MBB3140922.1"/>
    <property type="molecule type" value="Genomic_DNA"/>
</dbReference>
<organism evidence="2 3">
    <name type="scientific">Halomonas organivorans</name>
    <dbReference type="NCBI Taxonomy" id="257772"/>
    <lineage>
        <taxon>Bacteria</taxon>
        <taxon>Pseudomonadati</taxon>
        <taxon>Pseudomonadota</taxon>
        <taxon>Gammaproteobacteria</taxon>
        <taxon>Oceanospirillales</taxon>
        <taxon>Halomonadaceae</taxon>
        <taxon>Halomonas</taxon>
    </lineage>
</organism>
<feature type="transmembrane region" description="Helical" evidence="1">
    <location>
        <begin position="107"/>
        <end position="125"/>
    </location>
</feature>
<evidence type="ECO:0000313" key="3">
    <source>
        <dbReference type="Proteomes" id="UP000525987"/>
    </source>
</evidence>
<gene>
    <name evidence="2" type="ORF">FHR96_001791</name>
</gene>
<keyword evidence="1" id="KW-0472">Membrane</keyword>
<accession>A0A7W5BXD1</accession>